<proteinExistence type="predicted"/>
<protein>
    <submittedName>
        <fullName evidence="2">Uncharacterized protein</fullName>
    </submittedName>
</protein>
<evidence type="ECO:0000313" key="1">
    <source>
        <dbReference type="Proteomes" id="UP000887580"/>
    </source>
</evidence>
<dbReference type="Proteomes" id="UP000887580">
    <property type="component" value="Unplaced"/>
</dbReference>
<dbReference type="WBParaSite" id="PS1159_v2.g15271.t1">
    <property type="protein sequence ID" value="PS1159_v2.g15271.t1"/>
    <property type="gene ID" value="PS1159_v2.g15271"/>
</dbReference>
<accession>A0AC35F9E3</accession>
<sequence>MVKMRGSTSLTDLDKIRQNGPPIKFPTQQQQSQNKYHEKEKHDQRFFDSRGHRICFGLLHIKIGTYVFCTLVLQEIVFGLIFLLTRDEVKRGDITARIVILMLCRIIQMPPLAFLYAGLYKYKRFFLLPFALSQVTLGPFADISTFMMIVKDYEDNSYPLPFQALPWLNIVIPLFIYMVVVVLLMYVLYRCFVYFRAWTVHSEKYQQEPSTVLPLCRGNDISDFSSKFNTKGETLLTSAI</sequence>
<evidence type="ECO:0000313" key="2">
    <source>
        <dbReference type="WBParaSite" id="PS1159_v2.g15271.t1"/>
    </source>
</evidence>
<name>A0AC35F9E3_9BILA</name>
<organism evidence="1 2">
    <name type="scientific">Panagrolaimus sp. PS1159</name>
    <dbReference type="NCBI Taxonomy" id="55785"/>
    <lineage>
        <taxon>Eukaryota</taxon>
        <taxon>Metazoa</taxon>
        <taxon>Ecdysozoa</taxon>
        <taxon>Nematoda</taxon>
        <taxon>Chromadorea</taxon>
        <taxon>Rhabditida</taxon>
        <taxon>Tylenchina</taxon>
        <taxon>Panagrolaimomorpha</taxon>
        <taxon>Panagrolaimoidea</taxon>
        <taxon>Panagrolaimidae</taxon>
        <taxon>Panagrolaimus</taxon>
    </lineage>
</organism>
<reference evidence="2" key="1">
    <citation type="submission" date="2022-11" db="UniProtKB">
        <authorList>
            <consortium name="WormBaseParasite"/>
        </authorList>
    </citation>
    <scope>IDENTIFICATION</scope>
</reference>